<dbReference type="NCBIfam" id="NF033563">
    <property type="entry name" value="transpos_IS30"/>
    <property type="match status" value="1"/>
</dbReference>
<dbReference type="Gene3D" id="1.10.10.60">
    <property type="entry name" value="Homeodomain-like"/>
    <property type="match status" value="1"/>
</dbReference>
<dbReference type="EMBL" id="MCOL01000001">
    <property type="protein sequence ID" value="ODO60567.1"/>
    <property type="molecule type" value="Genomic_DNA"/>
</dbReference>
<dbReference type="Proteomes" id="UP000094892">
    <property type="component" value="Unassembled WGS sequence"/>
</dbReference>
<dbReference type="GO" id="GO:0015074">
    <property type="term" value="P:DNA integration"/>
    <property type="evidence" value="ECO:0007669"/>
    <property type="project" value="InterPro"/>
</dbReference>
<dbReference type="Gene3D" id="3.30.420.10">
    <property type="entry name" value="Ribonuclease H-like superfamily/Ribonuclease H"/>
    <property type="match status" value="1"/>
</dbReference>
<dbReference type="InterPro" id="IPR036397">
    <property type="entry name" value="RNaseH_sf"/>
</dbReference>
<dbReference type="SUPFAM" id="SSF53098">
    <property type="entry name" value="Ribonuclease H-like"/>
    <property type="match status" value="1"/>
</dbReference>
<dbReference type="RefSeq" id="WP_050339279.1">
    <property type="nucleotide sequence ID" value="NZ_CAKMCO010000007.1"/>
</dbReference>
<dbReference type="Pfam" id="PF13936">
    <property type="entry name" value="HTH_38"/>
    <property type="match status" value="1"/>
</dbReference>
<protein>
    <submittedName>
        <fullName evidence="2">Putative transposase for insertion-like sequence element IS1161</fullName>
    </submittedName>
</protein>
<dbReference type="InterPro" id="IPR001584">
    <property type="entry name" value="Integrase_cat-core"/>
</dbReference>
<dbReference type="InterPro" id="IPR025246">
    <property type="entry name" value="IS30-like_HTH"/>
</dbReference>
<gene>
    <name evidence="2" type="ORF">LPJSA22_00509</name>
</gene>
<evidence type="ECO:0000313" key="2">
    <source>
        <dbReference type="EMBL" id="ODO60567.1"/>
    </source>
</evidence>
<name>A0A1E3KPN7_LACPN</name>
<dbReference type="GO" id="GO:0005829">
    <property type="term" value="C:cytosol"/>
    <property type="evidence" value="ECO:0007669"/>
    <property type="project" value="TreeGrafter"/>
</dbReference>
<dbReference type="PROSITE" id="PS50994">
    <property type="entry name" value="INTEGRASE"/>
    <property type="match status" value="1"/>
</dbReference>
<proteinExistence type="predicted"/>
<evidence type="ECO:0000313" key="3">
    <source>
        <dbReference type="Proteomes" id="UP000094892"/>
    </source>
</evidence>
<dbReference type="InterPro" id="IPR012337">
    <property type="entry name" value="RNaseH-like_sf"/>
</dbReference>
<dbReference type="GO" id="GO:0032196">
    <property type="term" value="P:transposition"/>
    <property type="evidence" value="ECO:0007669"/>
    <property type="project" value="TreeGrafter"/>
</dbReference>
<sequence>MTQTKNIMPKHYQQLQSFERGQIESLTRLGFGVRQIASRLHRSPSTISRELKRGLTTQIDSQKHRSYQGYFAERGAAYYREQRAKCHPKGLLQRAAVFFKSLPKALKAKPRVFSVDTYVHYFKAHYPGFPCPSTATVYRYIEAGKLPELHNYDLPMKLRRRAKRPNHRHARLNKKRLGQSIEDRPAVVRKRQELGHWEGDLVKAKRVESEPALMTLTERVSRMEIIVKLPDYRAETCRQALQDTIDDYGAENFRTITFDNGSEFASLNQALEQDYQIKVYFCHPYSPWERGSNEYFNRRLRWFFPKKTNFSQVTTDEILAALELINQRPLKIHHQQTAIERFRTCSD</sequence>
<dbReference type="InterPro" id="IPR053392">
    <property type="entry name" value="Transposase_IS30-like"/>
</dbReference>
<dbReference type="AlphaFoldDB" id="A0A1E3KPN7"/>
<reference evidence="2 3" key="1">
    <citation type="submission" date="2016-08" db="EMBL/GenBank/DDBJ databases">
        <title>Genome sequencing of Lactobacillus plantarum JSA22, isolated from fermented soybean paste.</title>
        <authorList>
            <person name="Choi H.S."/>
        </authorList>
    </citation>
    <scope>NUCLEOTIDE SEQUENCE [LARGE SCALE GENOMIC DNA]</scope>
    <source>
        <strain evidence="2 3">JSA22</strain>
    </source>
</reference>
<dbReference type="PANTHER" id="PTHR10948:SF23">
    <property type="entry name" value="TRANSPOSASE INSI FOR INSERTION SEQUENCE ELEMENT IS30A-RELATED"/>
    <property type="match status" value="1"/>
</dbReference>
<dbReference type="PATRIC" id="fig|1590.306.peg.515"/>
<accession>A0A1E3KPN7</accession>
<dbReference type="GO" id="GO:0006310">
    <property type="term" value="P:DNA recombination"/>
    <property type="evidence" value="ECO:0007669"/>
    <property type="project" value="UniProtKB-KW"/>
</dbReference>
<dbReference type="GO" id="GO:0004803">
    <property type="term" value="F:transposase activity"/>
    <property type="evidence" value="ECO:0007669"/>
    <property type="project" value="TreeGrafter"/>
</dbReference>
<dbReference type="PANTHER" id="PTHR10948">
    <property type="entry name" value="TRANSPOSASE"/>
    <property type="match status" value="1"/>
</dbReference>
<dbReference type="Pfam" id="PF00665">
    <property type="entry name" value="rve"/>
    <property type="match status" value="1"/>
</dbReference>
<keyword evidence="1" id="KW-0233">DNA recombination</keyword>
<dbReference type="InterPro" id="IPR051917">
    <property type="entry name" value="Transposase-Integrase"/>
</dbReference>
<dbReference type="GeneID" id="49392910"/>
<comment type="caution">
    <text evidence="2">The sequence shown here is derived from an EMBL/GenBank/DDBJ whole genome shotgun (WGS) entry which is preliminary data.</text>
</comment>
<evidence type="ECO:0000256" key="1">
    <source>
        <dbReference type="ARBA" id="ARBA00023172"/>
    </source>
</evidence>
<dbReference type="GO" id="GO:0003676">
    <property type="term" value="F:nucleic acid binding"/>
    <property type="evidence" value="ECO:0007669"/>
    <property type="project" value="InterPro"/>
</dbReference>
<organism evidence="2 3">
    <name type="scientific">Lactiplantibacillus plantarum</name>
    <name type="common">Lactobacillus plantarum</name>
    <dbReference type="NCBI Taxonomy" id="1590"/>
    <lineage>
        <taxon>Bacteria</taxon>
        <taxon>Bacillati</taxon>
        <taxon>Bacillota</taxon>
        <taxon>Bacilli</taxon>
        <taxon>Lactobacillales</taxon>
        <taxon>Lactobacillaceae</taxon>
        <taxon>Lactiplantibacillus</taxon>
    </lineage>
</organism>